<dbReference type="Proteomes" id="UP000280344">
    <property type="component" value="Chromosome"/>
</dbReference>
<protein>
    <submittedName>
        <fullName evidence="1">Uncharacterized protein</fullName>
    </submittedName>
</protein>
<dbReference type="NCBIfam" id="NF040618">
    <property type="entry name" value="PPA1309_fam"/>
    <property type="match status" value="1"/>
</dbReference>
<dbReference type="OrthoDB" id="3266223at2"/>
<sequence>MENDGPKALDPKVAALKDAVTDIEKFVATDGWDAPIRIFAIVKAVPALEKAPELAEELPADVAVNAITDPNTLFSVEQEGLPQASTLEELLAQLAWPEEVDGAAIVAERIIVPPSAEMDLPKDPQRALIALSEHPEREDVRMAVGYMREGHSWCAVRTRSHDNDADVVGSPDAVPGLVAALKATFE</sequence>
<dbReference type="InterPro" id="IPR047681">
    <property type="entry name" value="PPA1309-like"/>
</dbReference>
<dbReference type="AlphaFoldDB" id="A0A3Q9G7R9"/>
<name>A0A3Q9G7R9_9ACTO</name>
<keyword evidence="2" id="KW-1185">Reference proteome</keyword>
<dbReference type="RefSeq" id="WP_126703880.1">
    <property type="nucleotide sequence ID" value="NZ_CP034593.1"/>
</dbReference>
<accession>A0A3Q9G7R9</accession>
<organism evidence="1 2">
    <name type="scientific">Flaviflexus ciconiae</name>
    <dbReference type="NCBI Taxonomy" id="2496867"/>
    <lineage>
        <taxon>Bacteria</taxon>
        <taxon>Bacillati</taxon>
        <taxon>Actinomycetota</taxon>
        <taxon>Actinomycetes</taxon>
        <taxon>Actinomycetales</taxon>
        <taxon>Actinomycetaceae</taxon>
        <taxon>Flaviflexus</taxon>
    </lineage>
</organism>
<evidence type="ECO:0000313" key="2">
    <source>
        <dbReference type="Proteomes" id="UP000280344"/>
    </source>
</evidence>
<evidence type="ECO:0000313" key="1">
    <source>
        <dbReference type="EMBL" id="AZQ77075.1"/>
    </source>
</evidence>
<dbReference type="EMBL" id="CP034593">
    <property type="protein sequence ID" value="AZQ77075.1"/>
    <property type="molecule type" value="Genomic_DNA"/>
</dbReference>
<gene>
    <name evidence="1" type="ORF">EJ997_06760</name>
</gene>
<dbReference type="KEGG" id="flh:EJ997_06760"/>
<reference evidence="1 2" key="1">
    <citation type="submission" date="2018-12" db="EMBL/GenBank/DDBJ databases">
        <title>Complete genome sequence of Flaviflexus sp. H23T48.</title>
        <authorList>
            <person name="Bae J.-W."/>
            <person name="Lee J.-Y."/>
        </authorList>
    </citation>
    <scope>NUCLEOTIDE SEQUENCE [LARGE SCALE GENOMIC DNA]</scope>
    <source>
        <strain evidence="1 2">H23T48</strain>
    </source>
</reference>
<proteinExistence type="predicted"/>